<dbReference type="PANTHER" id="PTHR47332">
    <property type="entry name" value="SET DOMAIN-CONTAINING PROTEIN 5"/>
    <property type="match status" value="1"/>
</dbReference>
<accession>A0A409YKH4</accession>
<dbReference type="InterPro" id="IPR001214">
    <property type="entry name" value="SET_dom"/>
</dbReference>
<dbReference type="OrthoDB" id="5945798at2759"/>
<dbReference type="PROSITE" id="PS50280">
    <property type="entry name" value="SET"/>
    <property type="match status" value="2"/>
</dbReference>
<comment type="caution">
    <text evidence="3">The sequence shown here is derived from an EMBL/GenBank/DDBJ whole genome shotgun (WGS) entry which is preliminary data.</text>
</comment>
<dbReference type="SUPFAM" id="SSF82199">
    <property type="entry name" value="SET domain"/>
    <property type="match status" value="2"/>
</dbReference>
<dbReference type="SMART" id="SM00317">
    <property type="entry name" value="SET"/>
    <property type="match status" value="2"/>
</dbReference>
<evidence type="ECO:0000313" key="4">
    <source>
        <dbReference type="Proteomes" id="UP000284706"/>
    </source>
</evidence>
<feature type="compositionally biased region" description="Basic residues" evidence="1">
    <location>
        <begin position="384"/>
        <end position="396"/>
    </location>
</feature>
<feature type="domain" description="SET" evidence="2">
    <location>
        <begin position="577"/>
        <end position="751"/>
    </location>
</feature>
<dbReference type="CDD" id="cd20071">
    <property type="entry name" value="SET_SMYD"/>
    <property type="match status" value="2"/>
</dbReference>
<dbReference type="AlphaFoldDB" id="A0A409YKH4"/>
<name>A0A409YKH4_9AGAR</name>
<proteinExistence type="predicted"/>
<dbReference type="STRING" id="231916.A0A409YKH4"/>
<protein>
    <recommendedName>
        <fullName evidence="2">SET domain-containing protein</fullName>
    </recommendedName>
</protein>
<dbReference type="InParanoid" id="A0A409YKH4"/>
<reference evidence="3 4" key="1">
    <citation type="journal article" date="2018" name="Evol. Lett.">
        <title>Horizontal gene cluster transfer increased hallucinogenic mushroom diversity.</title>
        <authorList>
            <person name="Reynolds H.T."/>
            <person name="Vijayakumar V."/>
            <person name="Gluck-Thaler E."/>
            <person name="Korotkin H.B."/>
            <person name="Matheny P.B."/>
            <person name="Slot J.C."/>
        </authorList>
    </citation>
    <scope>NUCLEOTIDE SEQUENCE [LARGE SCALE GENOMIC DNA]</scope>
    <source>
        <strain evidence="3 4">SRW20</strain>
    </source>
</reference>
<evidence type="ECO:0000313" key="3">
    <source>
        <dbReference type="EMBL" id="PPR03557.1"/>
    </source>
</evidence>
<evidence type="ECO:0000259" key="2">
    <source>
        <dbReference type="PROSITE" id="PS50280"/>
    </source>
</evidence>
<feature type="region of interest" description="Disordered" evidence="1">
    <location>
        <begin position="484"/>
        <end position="512"/>
    </location>
</feature>
<feature type="region of interest" description="Disordered" evidence="1">
    <location>
        <begin position="381"/>
        <end position="416"/>
    </location>
</feature>
<feature type="compositionally biased region" description="Low complexity" evidence="1">
    <location>
        <begin position="498"/>
        <end position="509"/>
    </location>
</feature>
<keyword evidence="4" id="KW-1185">Reference proteome</keyword>
<dbReference type="Pfam" id="PF00856">
    <property type="entry name" value="SET"/>
    <property type="match status" value="2"/>
</dbReference>
<gene>
    <name evidence="3" type="ORF">CVT26_006099</name>
</gene>
<sequence length="879" mass="98476">MSSSGSQNPRLRAAIHNNFDVREFDGTKVDHEEDTVVVTTIPLPSDDQDRDPDGHCQWVVRGPTKAKVVLAPGYPAPVPKPAERKITVRQTVDMGVGLFATKDIDMGELIFGERPILAMCSAIGRFDRPNFRQARDQKSSNALAMAEFEQLLQGVLERLNSADRKTFLRMKNTHKKDGSGPLLGIVRTNGFALEGLYDGPEEKKDNSNLYTGVLKIGSYINHSCTPNIRREFTLPSFSFQFYANVDIKAGQELFVAYCDTDMPVADRRKKLAPYGFTCHCEACNHATKETDKLRQEYKSKTDRLLRALNWQRREGKKVPQTTIDPIIRLKDALAKEGLVYKHEYKSMVVILSKVFEELGKEDLAKEYKEEGQRYNLDPESLRGFLKKPKASPKNRAQKPSVPSQSSNGSTSDIKIMPASQELRDTLRWMLSERRDGLDGRFVFSEEFVSEMVTTVEEITGDSIEDPMQFAYLVKEISQEILKERPVKKSSNAEGLTTGAAAGNKSSSGSQTSAGTYYSGTKLDHAEDVVVVTTIPLPPNDNDLDPDGHCQWVVNGPTKAKVVLAPGYPAPVPKPSARKMTIRQTTDMGVGLFALKDIKMGELIFAERPILAMCRAIGRLDGPDFRNAWDQKSSEALAMAENEELLRETLDRMNSTDRNAFLRLKNTHTKDGSGPLVGIIRTNGFVLDGLFDGPEEKKDGTNIYTGVLKIGSYINHSCTPNIRGEFKIPSFSFQFYANVDIEAGQQLFVSYCETDMSVADRRKKLVSYGFTCHCDACDQATDETDKLRQEYKSKTNRLLRALNWQRREGKKIPQATIDSIIKLKNALAKEGLVFTHEYKSIVVILAKAFEELGKEDVAKEYNEEGQRYDLSKESLAKYGF</sequence>
<dbReference type="EMBL" id="NHYE01000723">
    <property type="protein sequence ID" value="PPR03557.1"/>
    <property type="molecule type" value="Genomic_DNA"/>
</dbReference>
<dbReference type="PANTHER" id="PTHR47332:SF4">
    <property type="entry name" value="SET DOMAIN-CONTAINING PROTEIN 5"/>
    <property type="match status" value="1"/>
</dbReference>
<feature type="compositionally biased region" description="Polar residues" evidence="1">
    <location>
        <begin position="400"/>
        <end position="412"/>
    </location>
</feature>
<dbReference type="InterPro" id="IPR046341">
    <property type="entry name" value="SET_dom_sf"/>
</dbReference>
<evidence type="ECO:0000256" key="1">
    <source>
        <dbReference type="SAM" id="MobiDB-lite"/>
    </source>
</evidence>
<dbReference type="Proteomes" id="UP000284706">
    <property type="component" value="Unassembled WGS sequence"/>
</dbReference>
<feature type="domain" description="SET" evidence="2">
    <location>
        <begin position="84"/>
        <end position="258"/>
    </location>
</feature>
<dbReference type="InterPro" id="IPR053185">
    <property type="entry name" value="SET_domain_protein"/>
</dbReference>
<organism evidence="3 4">
    <name type="scientific">Gymnopilus dilepis</name>
    <dbReference type="NCBI Taxonomy" id="231916"/>
    <lineage>
        <taxon>Eukaryota</taxon>
        <taxon>Fungi</taxon>
        <taxon>Dikarya</taxon>
        <taxon>Basidiomycota</taxon>
        <taxon>Agaricomycotina</taxon>
        <taxon>Agaricomycetes</taxon>
        <taxon>Agaricomycetidae</taxon>
        <taxon>Agaricales</taxon>
        <taxon>Agaricineae</taxon>
        <taxon>Hymenogastraceae</taxon>
        <taxon>Gymnopilus</taxon>
    </lineage>
</organism>
<dbReference type="Gene3D" id="2.170.270.10">
    <property type="entry name" value="SET domain"/>
    <property type="match status" value="2"/>
</dbReference>